<keyword evidence="2" id="KW-1185">Reference proteome</keyword>
<evidence type="ECO:0000313" key="1">
    <source>
        <dbReference type="EMBL" id="TPE57715.1"/>
    </source>
</evidence>
<dbReference type="RefSeq" id="WP_140781100.1">
    <property type="nucleotide sequence ID" value="NZ_VFSS01000002.1"/>
</dbReference>
<protein>
    <submittedName>
        <fullName evidence="1">Virulence protein</fullName>
    </submittedName>
</protein>
<comment type="caution">
    <text evidence="1">The sequence shown here is derived from an EMBL/GenBank/DDBJ whole genome shotgun (WGS) entry which is preliminary data.</text>
</comment>
<dbReference type="Proteomes" id="UP000319776">
    <property type="component" value="Unassembled WGS sequence"/>
</dbReference>
<evidence type="ECO:0000313" key="2">
    <source>
        <dbReference type="Proteomes" id="UP000319776"/>
    </source>
</evidence>
<reference evidence="1 2" key="1">
    <citation type="submission" date="2019-06" db="EMBL/GenBank/DDBJ databases">
        <title>Mycoplasma falconis type strain whole genome sequence.</title>
        <authorList>
            <person name="Spergser J."/>
        </authorList>
    </citation>
    <scope>NUCLEOTIDE SEQUENCE [LARGE SCALE GENOMIC DNA]</scope>
    <source>
        <strain evidence="1 2">ATCC 51372</strain>
    </source>
</reference>
<proteinExistence type="predicted"/>
<gene>
    <name evidence="1" type="ORF">FJO69_00765</name>
</gene>
<dbReference type="AlphaFoldDB" id="A0A501XAU9"/>
<dbReference type="Gene3D" id="3.30.70.240">
    <property type="match status" value="1"/>
</dbReference>
<name>A0A501XAU9_9BACT</name>
<accession>A0A501XAU9</accession>
<dbReference type="EMBL" id="VFSS01000002">
    <property type="protein sequence ID" value="TPE57715.1"/>
    <property type="molecule type" value="Genomic_DNA"/>
</dbReference>
<sequence length="104" mass="12684">MRNSYGIVFYLNKEELKKSYPKPENYKQAYEDIRDILRLRGFHWLSNSFYYSLPTSFNMFQKLYRAIEDLKAIEWFQKSVESFNVFVMEDKSDLTDFFKGEDED</sequence>
<dbReference type="OrthoDB" id="398190at2"/>
<organism evidence="1 2">
    <name type="scientific">[Mycoplasma] falconis</name>
    <dbReference type="NCBI Taxonomy" id="92403"/>
    <lineage>
        <taxon>Bacteria</taxon>
        <taxon>Bacillati</taxon>
        <taxon>Mycoplasmatota</taxon>
        <taxon>Mycoplasmoidales</taxon>
        <taxon>Metamycoplasmataceae</taxon>
        <taxon>Metamycoplasma</taxon>
    </lineage>
</organism>